<dbReference type="InterPro" id="IPR035644">
    <property type="entry name" value="MraZ_C"/>
</dbReference>
<dbReference type="InterPro" id="IPR003444">
    <property type="entry name" value="MraZ"/>
</dbReference>
<evidence type="ECO:0000256" key="6">
    <source>
        <dbReference type="ARBA" id="ARBA00023163"/>
    </source>
</evidence>
<comment type="similarity">
    <text evidence="7">Belongs to the MraZ family.</text>
</comment>
<dbReference type="InterPro" id="IPR037914">
    <property type="entry name" value="SpoVT-AbrB_sf"/>
</dbReference>
<dbReference type="NCBIfam" id="TIGR00242">
    <property type="entry name" value="division/cell wall cluster transcriptional repressor MraZ"/>
    <property type="match status" value="1"/>
</dbReference>
<dbReference type="InterPro" id="IPR020603">
    <property type="entry name" value="MraZ_dom"/>
</dbReference>
<dbReference type="GO" id="GO:0009295">
    <property type="term" value="C:nucleoid"/>
    <property type="evidence" value="ECO:0007669"/>
    <property type="project" value="UniProtKB-SubCell"/>
</dbReference>
<proteinExistence type="inferred from homology"/>
<dbReference type="Proteomes" id="UP000321291">
    <property type="component" value="Chromosome"/>
</dbReference>
<dbReference type="EMBL" id="CP042434">
    <property type="protein sequence ID" value="QEC72007.1"/>
    <property type="molecule type" value="Genomic_DNA"/>
</dbReference>
<dbReference type="GO" id="GO:2000143">
    <property type="term" value="P:negative regulation of DNA-templated transcription initiation"/>
    <property type="evidence" value="ECO:0007669"/>
    <property type="project" value="TreeGrafter"/>
</dbReference>
<dbReference type="HAMAP" id="MF_01008">
    <property type="entry name" value="MraZ"/>
    <property type="match status" value="1"/>
</dbReference>
<dbReference type="PROSITE" id="PS51740">
    <property type="entry name" value="SPOVT_ABRB"/>
    <property type="match status" value="2"/>
</dbReference>
<feature type="domain" description="SpoVT-AbrB" evidence="8">
    <location>
        <begin position="82"/>
        <end position="125"/>
    </location>
</feature>
<evidence type="ECO:0000313" key="10">
    <source>
        <dbReference type="Proteomes" id="UP000321291"/>
    </source>
</evidence>
<dbReference type="GO" id="GO:0003700">
    <property type="term" value="F:DNA-binding transcription factor activity"/>
    <property type="evidence" value="ECO:0007669"/>
    <property type="project" value="UniProtKB-UniRule"/>
</dbReference>
<dbReference type="CDD" id="cd16320">
    <property type="entry name" value="MraZ_N"/>
    <property type="match status" value="1"/>
</dbReference>
<keyword evidence="3" id="KW-0677">Repeat</keyword>
<evidence type="ECO:0000256" key="5">
    <source>
        <dbReference type="ARBA" id="ARBA00023125"/>
    </source>
</evidence>
<comment type="subcellular location">
    <subcellularLocation>
        <location evidence="7">Cytoplasm</location>
        <location evidence="7">Nucleoid</location>
    </subcellularLocation>
</comment>
<dbReference type="GO" id="GO:0005737">
    <property type="term" value="C:cytoplasm"/>
    <property type="evidence" value="ECO:0007669"/>
    <property type="project" value="UniProtKB-UniRule"/>
</dbReference>
<dbReference type="RefSeq" id="WP_146781587.1">
    <property type="nucleotide sequence ID" value="NZ_CP042434.1"/>
</dbReference>
<evidence type="ECO:0000313" key="9">
    <source>
        <dbReference type="EMBL" id="QEC72007.1"/>
    </source>
</evidence>
<evidence type="ECO:0000256" key="2">
    <source>
        <dbReference type="ARBA" id="ARBA00022490"/>
    </source>
</evidence>
<keyword evidence="4 7" id="KW-0805">Transcription regulation</keyword>
<dbReference type="KEGG" id="agi:FSB73_10355"/>
<protein>
    <recommendedName>
        <fullName evidence="1 7">Transcriptional regulator MraZ</fullName>
    </recommendedName>
</protein>
<dbReference type="InterPro" id="IPR007159">
    <property type="entry name" value="SpoVT-AbrB_dom"/>
</dbReference>
<dbReference type="OrthoDB" id="9807753at2"/>
<evidence type="ECO:0000259" key="8">
    <source>
        <dbReference type="PROSITE" id="PS51740"/>
    </source>
</evidence>
<dbReference type="InterPro" id="IPR035642">
    <property type="entry name" value="MraZ_N"/>
</dbReference>
<dbReference type="Gene3D" id="3.40.1550.20">
    <property type="entry name" value="Transcriptional regulator MraZ domain"/>
    <property type="match status" value="1"/>
</dbReference>
<evidence type="ECO:0000256" key="3">
    <source>
        <dbReference type="ARBA" id="ARBA00022737"/>
    </source>
</evidence>
<dbReference type="InterPro" id="IPR038619">
    <property type="entry name" value="MraZ_sf"/>
</dbReference>
<dbReference type="PANTHER" id="PTHR34701:SF1">
    <property type="entry name" value="TRANSCRIPTIONAL REGULATOR MRAZ"/>
    <property type="match status" value="1"/>
</dbReference>
<feature type="domain" description="SpoVT-AbrB" evidence="8">
    <location>
        <begin position="7"/>
        <end position="53"/>
    </location>
</feature>
<name>A0A5B8VKC9_9BACT</name>
<dbReference type="SUPFAM" id="SSF89447">
    <property type="entry name" value="AbrB/MazE/MraZ-like"/>
    <property type="match status" value="1"/>
</dbReference>
<accession>A0A5B8VKC9</accession>
<evidence type="ECO:0000256" key="7">
    <source>
        <dbReference type="HAMAP-Rule" id="MF_01008"/>
    </source>
</evidence>
<dbReference type="GO" id="GO:0000976">
    <property type="term" value="F:transcription cis-regulatory region binding"/>
    <property type="evidence" value="ECO:0007669"/>
    <property type="project" value="TreeGrafter"/>
</dbReference>
<gene>
    <name evidence="7 9" type="primary">mraZ</name>
    <name evidence="9" type="ORF">FSB73_10355</name>
</gene>
<dbReference type="Pfam" id="PF02381">
    <property type="entry name" value="MraZ"/>
    <property type="match status" value="2"/>
</dbReference>
<organism evidence="9 10">
    <name type="scientific">Arachidicoccus ginsenosidivorans</name>
    <dbReference type="NCBI Taxonomy" id="496057"/>
    <lineage>
        <taxon>Bacteria</taxon>
        <taxon>Pseudomonadati</taxon>
        <taxon>Bacteroidota</taxon>
        <taxon>Chitinophagia</taxon>
        <taxon>Chitinophagales</taxon>
        <taxon>Chitinophagaceae</taxon>
        <taxon>Arachidicoccus</taxon>
    </lineage>
</organism>
<keyword evidence="6 7" id="KW-0804">Transcription</keyword>
<sequence>MVHFLGEYEVTLDAKGRFLLPAGFKKQIPEESALRFIVNRGFEKCLTLYPMQSWEPMFAKISTLNDFDPKVRAFRRQFLGGATEVEADTAGRLLLPSTLRDFAGLTKNVILVAAVDKIEIWDADTYKKIFEDFSADHFSELAQEVMVKTDPKND</sequence>
<dbReference type="CDD" id="cd16321">
    <property type="entry name" value="MraZ_C"/>
    <property type="match status" value="1"/>
</dbReference>
<keyword evidence="2 7" id="KW-0963">Cytoplasm</keyword>
<keyword evidence="5 7" id="KW-0238">DNA-binding</keyword>
<dbReference type="AlphaFoldDB" id="A0A5B8VKC9"/>
<dbReference type="PANTHER" id="PTHR34701">
    <property type="entry name" value="TRANSCRIPTIONAL REGULATOR MRAZ"/>
    <property type="match status" value="1"/>
</dbReference>
<evidence type="ECO:0000256" key="1">
    <source>
        <dbReference type="ARBA" id="ARBA00013860"/>
    </source>
</evidence>
<evidence type="ECO:0000256" key="4">
    <source>
        <dbReference type="ARBA" id="ARBA00023015"/>
    </source>
</evidence>
<reference evidence="9 10" key="1">
    <citation type="journal article" date="2017" name="Int. J. Syst. Evol. Microbiol.">
        <title>Arachidicoccus ginsenosidivorans sp. nov., with ginsenoside-converting activity isolated from ginseng cultivating soil.</title>
        <authorList>
            <person name="Siddiqi M.Z."/>
            <person name="Aslam Z."/>
            <person name="Im W.T."/>
        </authorList>
    </citation>
    <scope>NUCLEOTIDE SEQUENCE [LARGE SCALE GENOMIC DNA]</scope>
    <source>
        <strain evidence="9 10">Gsoil 809</strain>
    </source>
</reference>
<keyword evidence="10" id="KW-1185">Reference proteome</keyword>
<comment type="subunit">
    <text evidence="7">Forms oligomers.</text>
</comment>